<proteinExistence type="predicted"/>
<feature type="domain" description="DUF397" evidence="2">
    <location>
        <begin position="16"/>
        <end position="50"/>
    </location>
</feature>
<reference evidence="4" key="1">
    <citation type="journal article" date="2019" name="Int. J. Syst. Evol. Microbiol.">
        <title>The Global Catalogue of Microorganisms (GCM) 10K type strain sequencing project: providing services to taxonomists for standard genome sequencing and annotation.</title>
        <authorList>
            <consortium name="The Broad Institute Genomics Platform"/>
            <consortium name="The Broad Institute Genome Sequencing Center for Infectious Disease"/>
            <person name="Wu L."/>
            <person name="Ma J."/>
        </authorList>
    </citation>
    <scope>NUCLEOTIDE SEQUENCE [LARGE SCALE GENOMIC DNA]</scope>
    <source>
        <strain evidence="4">CECT 7649</strain>
    </source>
</reference>
<dbReference type="InterPro" id="IPR007278">
    <property type="entry name" value="DUF397"/>
</dbReference>
<keyword evidence="4" id="KW-1185">Reference proteome</keyword>
<dbReference type="Pfam" id="PF04149">
    <property type="entry name" value="DUF397"/>
    <property type="match status" value="1"/>
</dbReference>
<evidence type="ECO:0000259" key="2">
    <source>
        <dbReference type="Pfam" id="PF04149"/>
    </source>
</evidence>
<evidence type="ECO:0000313" key="3">
    <source>
        <dbReference type="EMBL" id="MFC7386325.1"/>
    </source>
</evidence>
<gene>
    <name evidence="3" type="ORF">ACFQSB_29235</name>
</gene>
<organism evidence="3 4">
    <name type="scientific">Sphaerisporangium rhizosphaerae</name>
    <dbReference type="NCBI Taxonomy" id="2269375"/>
    <lineage>
        <taxon>Bacteria</taxon>
        <taxon>Bacillati</taxon>
        <taxon>Actinomycetota</taxon>
        <taxon>Actinomycetes</taxon>
        <taxon>Streptosporangiales</taxon>
        <taxon>Streptosporangiaceae</taxon>
        <taxon>Sphaerisporangium</taxon>
    </lineage>
</organism>
<comment type="caution">
    <text evidence="3">The sequence shown here is derived from an EMBL/GenBank/DDBJ whole genome shotgun (WGS) entry which is preliminary data.</text>
</comment>
<accession>A0ABW2PE75</accession>
<sequence length="55" mass="6228">MTIRRRRRRPQSDTAEVQRTALPVRDSKNPKGPRSLLGGAEWRAFLDGIKDGGPR</sequence>
<dbReference type="Proteomes" id="UP001596496">
    <property type="component" value="Unassembled WGS sequence"/>
</dbReference>
<feature type="region of interest" description="Disordered" evidence="1">
    <location>
        <begin position="1"/>
        <end position="39"/>
    </location>
</feature>
<dbReference type="RefSeq" id="WP_380830097.1">
    <property type="nucleotide sequence ID" value="NZ_JBHTCG010000025.1"/>
</dbReference>
<dbReference type="EMBL" id="JBHTCG010000025">
    <property type="protein sequence ID" value="MFC7386325.1"/>
    <property type="molecule type" value="Genomic_DNA"/>
</dbReference>
<name>A0ABW2PE75_9ACTN</name>
<evidence type="ECO:0000313" key="4">
    <source>
        <dbReference type="Proteomes" id="UP001596496"/>
    </source>
</evidence>
<protein>
    <submittedName>
        <fullName evidence="3">DUF397 domain-containing protein</fullName>
    </submittedName>
</protein>
<evidence type="ECO:0000256" key="1">
    <source>
        <dbReference type="SAM" id="MobiDB-lite"/>
    </source>
</evidence>